<accession>A0A2V1APT0</accession>
<dbReference type="PANTHER" id="PTHR31996">
    <property type="entry name" value="COILED-COIL DOMAIN-CONTAINING PROTEIN 115"/>
    <property type="match status" value="1"/>
</dbReference>
<reference evidence="3 4" key="1">
    <citation type="submission" date="2017-12" db="EMBL/GenBank/DDBJ databases">
        <title>Genome Sequence of a Multidrug-Resistant Candida haemulonii Isolate from a Patient with Chronic Leg Ulcers in Israel.</title>
        <authorList>
            <person name="Chow N.A."/>
            <person name="Gade L."/>
            <person name="Batra D."/>
            <person name="Rowe L.A."/>
            <person name="Ben-Ami R."/>
            <person name="Loparev V.N."/>
            <person name="Litvintseva A.P."/>
        </authorList>
    </citation>
    <scope>NUCLEOTIDE SEQUENCE [LARGE SCALE GENOMIC DNA]</scope>
    <source>
        <strain evidence="3 4">B11899</strain>
    </source>
</reference>
<dbReference type="GO" id="GO:1990871">
    <property type="term" value="C:Vma12-Vma22 assembly complex"/>
    <property type="evidence" value="ECO:0007669"/>
    <property type="project" value="TreeGrafter"/>
</dbReference>
<name>A0A2V1APT0_9ASCO</name>
<dbReference type="RefSeq" id="XP_025340798.1">
    <property type="nucleotide sequence ID" value="XM_025487350.1"/>
</dbReference>
<dbReference type="STRING" id="45357.A0A2V1APT0"/>
<comment type="caution">
    <text evidence="3">The sequence shown here is derived from an EMBL/GenBank/DDBJ whole genome shotgun (WGS) entry which is preliminary data.</text>
</comment>
<protein>
    <recommendedName>
        <fullName evidence="1">Vacuolar ATPase assembly protein VMA22</fullName>
    </recommendedName>
</protein>
<dbReference type="InterPro" id="IPR040357">
    <property type="entry name" value="Vma22/CCDC115"/>
</dbReference>
<dbReference type="GO" id="GO:0070072">
    <property type="term" value="P:vacuolar proton-transporting V-type ATPase complex assembly"/>
    <property type="evidence" value="ECO:0007669"/>
    <property type="project" value="InterPro"/>
</dbReference>
<evidence type="ECO:0000256" key="1">
    <source>
        <dbReference type="ARBA" id="ARBA00093634"/>
    </source>
</evidence>
<dbReference type="VEuPathDB" id="FungiDB:CXQ85_003716"/>
<dbReference type="EMBL" id="PKFO01000002">
    <property type="protein sequence ID" value="PVH19858.1"/>
    <property type="molecule type" value="Genomic_DNA"/>
</dbReference>
<organism evidence="3 4">
    <name type="scientific">Candidozyma haemuli</name>
    <dbReference type="NCBI Taxonomy" id="45357"/>
    <lineage>
        <taxon>Eukaryota</taxon>
        <taxon>Fungi</taxon>
        <taxon>Dikarya</taxon>
        <taxon>Ascomycota</taxon>
        <taxon>Saccharomycotina</taxon>
        <taxon>Pichiomycetes</taxon>
        <taxon>Metschnikowiaceae</taxon>
        <taxon>Candidozyma</taxon>
    </lineage>
</organism>
<feature type="region of interest" description="Disordered" evidence="2">
    <location>
        <begin position="85"/>
        <end position="123"/>
    </location>
</feature>
<dbReference type="GO" id="GO:0051082">
    <property type="term" value="F:unfolded protein binding"/>
    <property type="evidence" value="ECO:0007669"/>
    <property type="project" value="TreeGrafter"/>
</dbReference>
<dbReference type="AlphaFoldDB" id="A0A2V1APT0"/>
<evidence type="ECO:0000256" key="2">
    <source>
        <dbReference type="SAM" id="MobiDB-lite"/>
    </source>
</evidence>
<dbReference type="GeneID" id="37009046"/>
<dbReference type="PANTHER" id="PTHR31996:SF2">
    <property type="entry name" value="COILED-COIL DOMAIN-CONTAINING PROTEIN 115"/>
    <property type="match status" value="1"/>
</dbReference>
<evidence type="ECO:0000313" key="4">
    <source>
        <dbReference type="Proteomes" id="UP000244309"/>
    </source>
</evidence>
<dbReference type="Proteomes" id="UP000244309">
    <property type="component" value="Unassembled WGS sequence"/>
</dbReference>
<dbReference type="Pfam" id="PF21730">
    <property type="entry name" value="Vma22_CCDC115"/>
    <property type="match status" value="1"/>
</dbReference>
<dbReference type="OrthoDB" id="408631at2759"/>
<proteinExistence type="predicted"/>
<gene>
    <name evidence="3" type="ORF">CXQ85_003716</name>
</gene>
<keyword evidence="4" id="KW-1185">Reference proteome</keyword>
<feature type="compositionally biased region" description="Basic and acidic residues" evidence="2">
    <location>
        <begin position="108"/>
        <end position="123"/>
    </location>
</feature>
<feature type="compositionally biased region" description="Basic and acidic residues" evidence="2">
    <location>
        <begin position="85"/>
        <end position="101"/>
    </location>
</feature>
<sequence>MTDLSDQDEAVIKLLDLLDQYEKLANDQFRVNFITGMQNLSRANFNSENKKYGTDSLDRRPYEACKVVEGSAVFVLKDKLKEAKKDAIEEKESEKPEESTLRSRGNKTKPEKVSTTETVKEPSKSLRDPIYQFGVLVPYQLRNAQASFNESLADIISMVNLRQQITDLVAQIEKAENTP</sequence>
<evidence type="ECO:0000313" key="3">
    <source>
        <dbReference type="EMBL" id="PVH19858.1"/>
    </source>
</evidence>